<dbReference type="InterPro" id="IPR031052">
    <property type="entry name" value="FHY3/FAR1"/>
</dbReference>
<keyword evidence="8" id="KW-0732">Signal</keyword>
<dbReference type="EMBL" id="JAYWIO010000002">
    <property type="protein sequence ID" value="KAK7281322.1"/>
    <property type="molecule type" value="Genomic_DNA"/>
</dbReference>
<evidence type="ECO:0000256" key="1">
    <source>
        <dbReference type="ARBA" id="ARBA00005889"/>
    </source>
</evidence>
<keyword evidence="2 6" id="KW-0479">Metal-binding</keyword>
<dbReference type="InterPro" id="IPR018289">
    <property type="entry name" value="MULE_transposase_dom"/>
</dbReference>
<dbReference type="GO" id="GO:0008270">
    <property type="term" value="F:zinc ion binding"/>
    <property type="evidence" value="ECO:0007669"/>
    <property type="project" value="UniProtKB-UniRule"/>
</dbReference>
<evidence type="ECO:0000256" key="5">
    <source>
        <dbReference type="PROSITE-ProRule" id="PRU00325"/>
    </source>
</evidence>
<accession>A0AAN9FRP8</accession>
<dbReference type="PROSITE" id="PS50966">
    <property type="entry name" value="ZF_SWIM"/>
    <property type="match status" value="1"/>
</dbReference>
<evidence type="ECO:0000259" key="9">
    <source>
        <dbReference type="PROSITE" id="PS50966"/>
    </source>
</evidence>
<evidence type="ECO:0000256" key="2">
    <source>
        <dbReference type="ARBA" id="ARBA00022723"/>
    </source>
</evidence>
<reference evidence="10 11" key="1">
    <citation type="submission" date="2024-01" db="EMBL/GenBank/DDBJ databases">
        <title>The genomes of 5 underutilized Papilionoideae crops provide insights into root nodulation and disease resistanc.</title>
        <authorList>
            <person name="Yuan L."/>
        </authorList>
    </citation>
    <scope>NUCLEOTIDE SEQUENCE [LARGE SCALE GENOMIC DNA]</scope>
    <source>
        <strain evidence="10">ZHUSHIDOU_FW_LH</strain>
        <tissue evidence="10">Leaf</tissue>
    </source>
</reference>
<dbReference type="Proteomes" id="UP001372338">
    <property type="component" value="Unassembled WGS sequence"/>
</dbReference>
<evidence type="ECO:0000256" key="7">
    <source>
        <dbReference type="SAM" id="Coils"/>
    </source>
</evidence>
<feature type="coiled-coil region" evidence="7">
    <location>
        <begin position="550"/>
        <end position="605"/>
    </location>
</feature>
<dbReference type="InterPro" id="IPR007527">
    <property type="entry name" value="Znf_SWIM"/>
</dbReference>
<dbReference type="PANTHER" id="PTHR31669:SF240">
    <property type="entry name" value="PROTEIN FAR1-RELATED SEQUENCE 9"/>
    <property type="match status" value="1"/>
</dbReference>
<name>A0AAN9FRP8_CROPI</name>
<evidence type="ECO:0000256" key="3">
    <source>
        <dbReference type="ARBA" id="ARBA00022771"/>
    </source>
</evidence>
<feature type="signal peptide" evidence="8">
    <location>
        <begin position="1"/>
        <end position="20"/>
    </location>
</feature>
<keyword evidence="4 6" id="KW-0862">Zinc</keyword>
<comment type="subcellular location">
    <subcellularLocation>
        <location evidence="6">Nucleus</location>
    </subcellularLocation>
</comment>
<dbReference type="Pfam" id="PF04434">
    <property type="entry name" value="SWIM"/>
    <property type="match status" value="1"/>
</dbReference>
<sequence length="608" mass="69552">MIARSTTQIFQLSRLAVALAVESNAAETWSAWRMSVFLDASCSIYSFCVQNIRRNACKLFIHMSIARQHTLGGGGHHVLDYLKRMQAENPAFFYAVQGDNGHSTGNIFWVDATSRMNYSYFGDAVILDTTYRTNRYRVPFASFTGFNHHGQPVLFGCALIPNESESSFIWLFKTWLHAMSGRHPVSITTDFDPFIQVAVAQVLTSTRHRFCGIFRETREKLSHLFQSHPTFETEFKKCVDESETIDEFDSYWQLLLERYYIMDNEWLLSLYNARQHWVPVYLRDTFFGEISLTEGNECLNFFFDGYMNASTTIQLLVKQYEKAVSTWHERELKADYDTINSSPILKTPSPMEKQAASLYTRKIFMKFQEELVETLANPATKIDDSGTITTYRVAKFGENTKSHIVTFNSFEIKASCSCQMFEYSGIICRHILAVFRAKNVLTLPSQYVLKRWTRNAKTGALLDEHASEFQRDSNESATVRYNNLRQEAIKYVEEGAKSIQIYHVAMKALQEAGKKVSATKNQSTGTAEGATMANGGRDELLAADADVPIYQSAEEKQKKIQELTAELEITNQRCEVYRANLLAVLRDMEEQKLKLSVKVQNARLSLKE</sequence>
<feature type="chain" id="PRO_5043022937" description="Protein FAR1-RELATED SEQUENCE" evidence="8">
    <location>
        <begin position="21"/>
        <end position="608"/>
    </location>
</feature>
<evidence type="ECO:0000313" key="11">
    <source>
        <dbReference type="Proteomes" id="UP001372338"/>
    </source>
</evidence>
<dbReference type="Pfam" id="PF10551">
    <property type="entry name" value="MULE"/>
    <property type="match status" value="1"/>
</dbReference>
<comment type="caution">
    <text evidence="10">The sequence shown here is derived from an EMBL/GenBank/DDBJ whole genome shotgun (WGS) entry which is preliminary data.</text>
</comment>
<dbReference type="SMART" id="SM00575">
    <property type="entry name" value="ZnF_PMZ"/>
    <property type="match status" value="1"/>
</dbReference>
<evidence type="ECO:0000313" key="10">
    <source>
        <dbReference type="EMBL" id="KAK7281322.1"/>
    </source>
</evidence>
<dbReference type="InterPro" id="IPR006564">
    <property type="entry name" value="Znf_PMZ"/>
</dbReference>
<proteinExistence type="inferred from homology"/>
<keyword evidence="7" id="KW-0175">Coiled coil</keyword>
<gene>
    <name evidence="10" type="ORF">RIF29_09193</name>
</gene>
<keyword evidence="3 5" id="KW-0863">Zinc-finger</keyword>
<dbReference type="GO" id="GO:0005634">
    <property type="term" value="C:nucleus"/>
    <property type="evidence" value="ECO:0007669"/>
    <property type="project" value="UniProtKB-SubCell"/>
</dbReference>
<protein>
    <recommendedName>
        <fullName evidence="6">Protein FAR1-RELATED SEQUENCE</fullName>
    </recommendedName>
</protein>
<dbReference type="PANTHER" id="PTHR31669">
    <property type="entry name" value="PROTEIN FAR1-RELATED SEQUENCE 10-RELATED"/>
    <property type="match status" value="1"/>
</dbReference>
<evidence type="ECO:0000256" key="6">
    <source>
        <dbReference type="RuleBase" id="RU367018"/>
    </source>
</evidence>
<keyword evidence="6" id="KW-0539">Nucleus</keyword>
<feature type="domain" description="SWIM-type" evidence="9">
    <location>
        <begin position="391"/>
        <end position="439"/>
    </location>
</feature>
<evidence type="ECO:0000256" key="4">
    <source>
        <dbReference type="ARBA" id="ARBA00022833"/>
    </source>
</evidence>
<organism evidence="10 11">
    <name type="scientific">Crotalaria pallida</name>
    <name type="common">Smooth rattlebox</name>
    <name type="synonym">Crotalaria striata</name>
    <dbReference type="NCBI Taxonomy" id="3830"/>
    <lineage>
        <taxon>Eukaryota</taxon>
        <taxon>Viridiplantae</taxon>
        <taxon>Streptophyta</taxon>
        <taxon>Embryophyta</taxon>
        <taxon>Tracheophyta</taxon>
        <taxon>Spermatophyta</taxon>
        <taxon>Magnoliopsida</taxon>
        <taxon>eudicotyledons</taxon>
        <taxon>Gunneridae</taxon>
        <taxon>Pentapetalae</taxon>
        <taxon>rosids</taxon>
        <taxon>fabids</taxon>
        <taxon>Fabales</taxon>
        <taxon>Fabaceae</taxon>
        <taxon>Papilionoideae</taxon>
        <taxon>50 kb inversion clade</taxon>
        <taxon>genistoids sensu lato</taxon>
        <taxon>core genistoids</taxon>
        <taxon>Crotalarieae</taxon>
        <taxon>Crotalaria</taxon>
    </lineage>
</organism>
<keyword evidence="11" id="KW-1185">Reference proteome</keyword>
<dbReference type="GO" id="GO:0006355">
    <property type="term" value="P:regulation of DNA-templated transcription"/>
    <property type="evidence" value="ECO:0007669"/>
    <property type="project" value="UniProtKB-UniRule"/>
</dbReference>
<dbReference type="AlphaFoldDB" id="A0AAN9FRP8"/>
<comment type="function">
    <text evidence="6">Putative transcription activator involved in regulating light control of development.</text>
</comment>
<comment type="similarity">
    <text evidence="1 6">Belongs to the FHY3/FAR1 family.</text>
</comment>
<evidence type="ECO:0000256" key="8">
    <source>
        <dbReference type="SAM" id="SignalP"/>
    </source>
</evidence>